<dbReference type="Proteomes" id="UP000020218">
    <property type="component" value="Unassembled WGS sequence"/>
</dbReference>
<reference evidence="4" key="1">
    <citation type="submission" date="2014-02" db="EMBL/GenBank/DDBJ databases">
        <title>Expanding our view of genomic diversity in Candidatus Accumulibacter clades.</title>
        <authorList>
            <person name="Skennerton C.T."/>
            <person name="Barr J.J."/>
            <person name="Slater F.R."/>
            <person name="Bond P.L."/>
            <person name="Tyson G.W."/>
        </authorList>
    </citation>
    <scope>NUCLEOTIDE SEQUENCE [LARGE SCALE GENOMIC DNA]</scope>
</reference>
<feature type="compositionally biased region" description="Basic and acidic residues" evidence="1">
    <location>
        <begin position="120"/>
        <end position="130"/>
    </location>
</feature>
<organism evidence="4 5">
    <name type="scientific">Candidatus Accumulibacter adjunctus</name>
    <dbReference type="NCBI Taxonomy" id="1454001"/>
    <lineage>
        <taxon>Bacteria</taxon>
        <taxon>Pseudomonadati</taxon>
        <taxon>Pseudomonadota</taxon>
        <taxon>Betaproteobacteria</taxon>
        <taxon>Candidatus Accumulibacter</taxon>
    </lineage>
</organism>
<dbReference type="Pfam" id="PF11906">
    <property type="entry name" value="DUF3426"/>
    <property type="match status" value="1"/>
</dbReference>
<evidence type="ECO:0000256" key="2">
    <source>
        <dbReference type="SAM" id="Phobius"/>
    </source>
</evidence>
<gene>
    <name evidence="4" type="ORF">AW08_03271</name>
</gene>
<comment type="caution">
    <text evidence="4">The sequence shown here is derived from an EMBL/GenBank/DDBJ whole genome shotgun (WGS) entry which is preliminary data.</text>
</comment>
<evidence type="ECO:0000256" key="1">
    <source>
        <dbReference type="SAM" id="MobiDB-lite"/>
    </source>
</evidence>
<accession>A0A011MRY2</accession>
<keyword evidence="5" id="KW-1185">Reference proteome</keyword>
<dbReference type="Pfam" id="PF13719">
    <property type="entry name" value="Zn_ribbon_5"/>
    <property type="match status" value="1"/>
</dbReference>
<keyword evidence="2" id="KW-1133">Transmembrane helix</keyword>
<dbReference type="InterPro" id="IPR021834">
    <property type="entry name" value="DUF3426"/>
</dbReference>
<feature type="region of interest" description="Disordered" evidence="1">
    <location>
        <begin position="100"/>
        <end position="157"/>
    </location>
</feature>
<feature type="transmembrane region" description="Helical" evidence="2">
    <location>
        <begin position="170"/>
        <end position="188"/>
    </location>
</feature>
<protein>
    <submittedName>
        <fullName evidence="4">Family finger-like domain protein</fullName>
    </submittedName>
</protein>
<dbReference type="EMBL" id="JFAX01000024">
    <property type="protein sequence ID" value="EXI65351.1"/>
    <property type="molecule type" value="Genomic_DNA"/>
</dbReference>
<dbReference type="NCBIfam" id="TIGR02098">
    <property type="entry name" value="MJ0042_CXXC"/>
    <property type="match status" value="1"/>
</dbReference>
<name>A0A011MRY2_9PROT</name>
<dbReference type="InterPro" id="IPR011723">
    <property type="entry name" value="Znf/thioredoxin_put"/>
</dbReference>
<dbReference type="AlphaFoldDB" id="A0A011MRY2"/>
<dbReference type="STRING" id="1454001.AW08_03271"/>
<keyword evidence="2" id="KW-0812">Transmembrane</keyword>
<keyword evidence="2" id="KW-0472">Membrane</keyword>
<sequence length="323" mass="34025">MRTCCPTCQTVFRVTPEQLRLRAGKVRCGQCRAVFNAIDNLVDGESHASSPAAPAKATPAVTVAPSAARASARTEPAPSLAGEAAAMPVVAGFSTAGAAIDHATPSSPTPTIDEPALAADESRSAERRLPDAATGDRSPAGDGAGLPGSSQWLGEMPRAPVSAERSVRTTFVVAAVLLASLLLGQLLFHLRGSIAISMPVLRPALKALSAVFGSEIPLPREAALVSIESSDLQADPGRDKRLVLQATLRNRASWAQAYPALELTLTDTRDKVVARRVLLPEEYLSPAAIEEGSFAPNAEIEVKLWLEAQQIEAAGYRLYVFYP</sequence>
<dbReference type="PATRIC" id="fig|1454001.3.peg.3318"/>
<evidence type="ECO:0000313" key="5">
    <source>
        <dbReference type="Proteomes" id="UP000020218"/>
    </source>
</evidence>
<proteinExistence type="predicted"/>
<evidence type="ECO:0000313" key="4">
    <source>
        <dbReference type="EMBL" id="EXI65351.1"/>
    </source>
</evidence>
<feature type="domain" description="Zinc finger/thioredoxin putative" evidence="3">
    <location>
        <begin position="1"/>
        <end position="37"/>
    </location>
</feature>
<evidence type="ECO:0000259" key="3">
    <source>
        <dbReference type="Pfam" id="PF13719"/>
    </source>
</evidence>